<evidence type="ECO:0000313" key="2">
    <source>
        <dbReference type="Proteomes" id="UP001180754"/>
    </source>
</evidence>
<gene>
    <name evidence="1" type="ORF">RND15_13280</name>
</gene>
<accession>A0ABU2XE31</accession>
<dbReference type="RefSeq" id="WP_311724082.1">
    <property type="nucleotide sequence ID" value="NZ_JAVRFD010000005.1"/>
</dbReference>
<keyword evidence="2" id="KW-1185">Reference proteome</keyword>
<reference evidence="1" key="1">
    <citation type="submission" date="2024-05" db="EMBL/GenBank/DDBJ databases">
        <title>30 novel species of actinomycetes from the DSMZ collection.</title>
        <authorList>
            <person name="Nouioui I."/>
        </authorList>
    </citation>
    <scope>NUCLEOTIDE SEQUENCE</scope>
    <source>
        <strain evidence="1">DSM 41529</strain>
    </source>
</reference>
<proteinExistence type="predicted"/>
<evidence type="ECO:0000313" key="1">
    <source>
        <dbReference type="EMBL" id="MDT0543677.1"/>
    </source>
</evidence>
<dbReference type="EMBL" id="JAVRFD010000005">
    <property type="protein sequence ID" value="MDT0543677.1"/>
    <property type="molecule type" value="Genomic_DNA"/>
</dbReference>
<name>A0ABU2XE31_9ACTN</name>
<comment type="caution">
    <text evidence="1">The sequence shown here is derived from an EMBL/GenBank/DDBJ whole genome shotgun (WGS) entry which is preliminary data.</text>
</comment>
<protein>
    <submittedName>
        <fullName evidence="1">Uncharacterized protein</fullName>
    </submittedName>
</protein>
<organism evidence="1 2">
    <name type="scientific">Streptomyces lonegramiae</name>
    <dbReference type="NCBI Taxonomy" id="3075524"/>
    <lineage>
        <taxon>Bacteria</taxon>
        <taxon>Bacillati</taxon>
        <taxon>Actinomycetota</taxon>
        <taxon>Actinomycetes</taxon>
        <taxon>Kitasatosporales</taxon>
        <taxon>Streptomycetaceae</taxon>
        <taxon>Streptomyces</taxon>
    </lineage>
</organism>
<dbReference type="Proteomes" id="UP001180754">
    <property type="component" value="Unassembled WGS sequence"/>
</dbReference>
<sequence length="102" mass="11321">MGYDNSWSFNVWGWGNADHTTVFNVPDQPRPIFTYGNLSGLIGSAKAGIANFTSDGQPTVSFGDQWQQPTTLWDGHLTQVTFDLWTGGSSTGWSIFRAEEWT</sequence>